<evidence type="ECO:0000313" key="2">
    <source>
        <dbReference type="EMBL" id="MFC6659372.1"/>
    </source>
</evidence>
<gene>
    <name evidence="2" type="ORF">ACFP90_02540</name>
</gene>
<name>A0ABW1ZG98_9DEIO</name>
<dbReference type="RefSeq" id="WP_224604401.1">
    <property type="nucleotide sequence ID" value="NZ_JAIQXV010000001.1"/>
</dbReference>
<evidence type="ECO:0000313" key="3">
    <source>
        <dbReference type="Proteomes" id="UP001596317"/>
    </source>
</evidence>
<comment type="caution">
    <text evidence="2">The sequence shown here is derived from an EMBL/GenBank/DDBJ whole genome shotgun (WGS) entry which is preliminary data.</text>
</comment>
<keyword evidence="3" id="KW-1185">Reference proteome</keyword>
<dbReference type="Proteomes" id="UP001596317">
    <property type="component" value="Unassembled WGS sequence"/>
</dbReference>
<proteinExistence type="predicted"/>
<evidence type="ECO:0000256" key="1">
    <source>
        <dbReference type="SAM" id="SignalP"/>
    </source>
</evidence>
<feature type="chain" id="PRO_5045535890" evidence="1">
    <location>
        <begin position="29"/>
        <end position="312"/>
    </location>
</feature>
<organism evidence="2 3">
    <name type="scientific">Deinococcus multiflagellatus</name>
    <dbReference type="NCBI Taxonomy" id="1656887"/>
    <lineage>
        <taxon>Bacteria</taxon>
        <taxon>Thermotogati</taxon>
        <taxon>Deinococcota</taxon>
        <taxon>Deinococci</taxon>
        <taxon>Deinococcales</taxon>
        <taxon>Deinococcaceae</taxon>
        <taxon>Deinococcus</taxon>
    </lineage>
</organism>
<feature type="signal peptide" evidence="1">
    <location>
        <begin position="1"/>
        <end position="28"/>
    </location>
</feature>
<protein>
    <submittedName>
        <fullName evidence="2">Phage tail tube protein</fullName>
    </submittedName>
</protein>
<sequence>MPWDKRPNLGRFGGIMFALQTAVGSAAAAPTHTLKATQFMPPLEQLIRTKDEGSNGTIRNRRSRVQGVQADARTVTVELTMAALKELLKVLGPVATNVITPSDMNFDNLAPGIPLTIWQLHPTGDRVAQDVQVGSIQISVNSRANVTAQISFMVTSSQKLVAAVTAPVTPDDQLQFKHWWLKINDVLYKPETGGVNIQIPMQVVDGANGTNAALADYPVGWERTDSPTITTTFSLPVLVTALRDAYEQNTLVKVESGFTLPGATPKTLKFTVDTAEVNSVNVPSGMERVVVPYEAVGVSEDTLAEYEIALPA</sequence>
<accession>A0ABW1ZG98</accession>
<keyword evidence="1" id="KW-0732">Signal</keyword>
<dbReference type="EMBL" id="JBHSWB010000001">
    <property type="protein sequence ID" value="MFC6659372.1"/>
    <property type="molecule type" value="Genomic_DNA"/>
</dbReference>
<reference evidence="3" key="1">
    <citation type="journal article" date="2019" name="Int. J. Syst. Evol. Microbiol.">
        <title>The Global Catalogue of Microorganisms (GCM) 10K type strain sequencing project: providing services to taxonomists for standard genome sequencing and annotation.</title>
        <authorList>
            <consortium name="The Broad Institute Genomics Platform"/>
            <consortium name="The Broad Institute Genome Sequencing Center for Infectious Disease"/>
            <person name="Wu L."/>
            <person name="Ma J."/>
        </authorList>
    </citation>
    <scope>NUCLEOTIDE SEQUENCE [LARGE SCALE GENOMIC DNA]</scope>
    <source>
        <strain evidence="3">CCUG 63830</strain>
    </source>
</reference>